<sequence length="48" mass="4820">MDAAAGEGGRCAARRAGSGAAGIRMLYPDASGPLTARHINQPFAAHTP</sequence>
<dbReference type="Proteomes" id="UP001621512">
    <property type="component" value="Chromosome"/>
</dbReference>
<dbReference type="EMBL" id="CP108341">
    <property type="protein sequence ID" value="WTW31953.1"/>
    <property type="molecule type" value="Genomic_DNA"/>
</dbReference>
<keyword evidence="2" id="KW-1185">Reference proteome</keyword>
<gene>
    <name evidence="1" type="ORF">OHU35_40325</name>
</gene>
<dbReference type="RefSeq" id="WP_229873201.1">
    <property type="nucleotide sequence ID" value="NZ_BMUK01000013.1"/>
</dbReference>
<organism evidence="1 2">
    <name type="scientific">Streptomyces purpurascens</name>
    <dbReference type="NCBI Taxonomy" id="1924"/>
    <lineage>
        <taxon>Bacteria</taxon>
        <taxon>Bacillati</taxon>
        <taxon>Actinomycetota</taxon>
        <taxon>Actinomycetes</taxon>
        <taxon>Kitasatosporales</taxon>
        <taxon>Streptomycetaceae</taxon>
        <taxon>Streptomyces</taxon>
    </lineage>
</organism>
<protein>
    <submittedName>
        <fullName evidence="1">Uncharacterized protein</fullName>
    </submittedName>
</protein>
<name>A0ABZ1MXT4_STREF</name>
<reference evidence="1 2" key="1">
    <citation type="submission" date="2022-10" db="EMBL/GenBank/DDBJ databases">
        <title>The complete genomes of actinobacterial strains from the NBC collection.</title>
        <authorList>
            <person name="Joergensen T.S."/>
            <person name="Alvarez Arevalo M."/>
            <person name="Sterndorff E.B."/>
            <person name="Faurdal D."/>
            <person name="Vuksanovic O."/>
            <person name="Mourched A.-S."/>
            <person name="Charusanti P."/>
            <person name="Shaw S."/>
            <person name="Blin K."/>
            <person name="Weber T."/>
        </authorList>
    </citation>
    <scope>NUCLEOTIDE SEQUENCE [LARGE SCALE GENOMIC DNA]</scope>
    <source>
        <strain evidence="1 2">NBC_00017</strain>
    </source>
</reference>
<evidence type="ECO:0000313" key="1">
    <source>
        <dbReference type="EMBL" id="WTW31953.1"/>
    </source>
</evidence>
<proteinExistence type="predicted"/>
<evidence type="ECO:0000313" key="2">
    <source>
        <dbReference type="Proteomes" id="UP001621512"/>
    </source>
</evidence>
<accession>A0ABZ1MXT4</accession>